<protein>
    <submittedName>
        <fullName evidence="2">Uncharacterized protein</fullName>
    </submittedName>
</protein>
<dbReference type="EMBL" id="QEKH01000012">
    <property type="protein sequence ID" value="PVY42045.1"/>
    <property type="molecule type" value="Genomic_DNA"/>
</dbReference>
<feature type="transmembrane region" description="Helical" evidence="1">
    <location>
        <begin position="12"/>
        <end position="32"/>
    </location>
</feature>
<comment type="caution">
    <text evidence="2">The sequence shown here is derived from an EMBL/GenBank/DDBJ whole genome shotgun (WGS) entry which is preliminary data.</text>
</comment>
<organism evidence="2 3">
    <name type="scientific">Victivallis vadensis</name>
    <dbReference type="NCBI Taxonomy" id="172901"/>
    <lineage>
        <taxon>Bacteria</taxon>
        <taxon>Pseudomonadati</taxon>
        <taxon>Lentisphaerota</taxon>
        <taxon>Lentisphaeria</taxon>
        <taxon>Victivallales</taxon>
        <taxon>Victivallaceae</taxon>
        <taxon>Victivallis</taxon>
    </lineage>
</organism>
<keyword evidence="1" id="KW-0812">Transmembrane</keyword>
<keyword evidence="3" id="KW-1185">Reference proteome</keyword>
<gene>
    <name evidence="2" type="ORF">C8D82_11242</name>
</gene>
<dbReference type="Proteomes" id="UP000245959">
    <property type="component" value="Unassembled WGS sequence"/>
</dbReference>
<accession>A0A2U1B046</accession>
<evidence type="ECO:0000313" key="3">
    <source>
        <dbReference type="Proteomes" id="UP000245959"/>
    </source>
</evidence>
<keyword evidence="1" id="KW-1133">Transmembrane helix</keyword>
<name>A0A2U1B046_9BACT</name>
<evidence type="ECO:0000256" key="1">
    <source>
        <dbReference type="SAM" id="Phobius"/>
    </source>
</evidence>
<dbReference type="RefSeq" id="WP_133245119.1">
    <property type="nucleotide sequence ID" value="NZ_CALXNT010000087.1"/>
</dbReference>
<proteinExistence type="predicted"/>
<keyword evidence="1" id="KW-0472">Membrane</keyword>
<feature type="transmembrane region" description="Helical" evidence="1">
    <location>
        <begin position="52"/>
        <end position="73"/>
    </location>
</feature>
<dbReference type="AlphaFoldDB" id="A0A2U1B046"/>
<dbReference type="GeneID" id="78295192"/>
<sequence>MKVLKPVRLGGPPLVQIGGIIFLSLFIGGIYIPLYQENVAFRNLLFSTWWPWVLPCFPLMWLLWFIAESMIVLQAKHRMLQLLDFQFDKRNENIRITFKLIGVPQSQVTEKMLKAKYQPVYGGGLPSRFKYQQMIYDADEDLYEIIINTSGLLIEIKDIFIYVEQKKGIIPYHCIYLVHRFGGAKQSACLIFDKRQLK</sequence>
<reference evidence="2 3" key="1">
    <citation type="submission" date="2018-04" db="EMBL/GenBank/DDBJ databases">
        <title>Genomic Encyclopedia of Type Strains, Phase IV (KMG-IV): sequencing the most valuable type-strain genomes for metagenomic binning, comparative biology and taxonomic classification.</title>
        <authorList>
            <person name="Goeker M."/>
        </authorList>
    </citation>
    <scope>NUCLEOTIDE SEQUENCE [LARGE SCALE GENOMIC DNA]</scope>
    <source>
        <strain evidence="2 3">DSM 14823</strain>
    </source>
</reference>
<evidence type="ECO:0000313" key="2">
    <source>
        <dbReference type="EMBL" id="PVY42045.1"/>
    </source>
</evidence>